<dbReference type="InterPro" id="IPR000436">
    <property type="entry name" value="Sushi_SCR_CCP_dom"/>
</dbReference>
<keyword evidence="5" id="KW-1185">Reference proteome</keyword>
<accession>A0A2B4S3B9</accession>
<reference evidence="5" key="1">
    <citation type="journal article" date="2017" name="bioRxiv">
        <title>Comparative analysis of the genomes of Stylophora pistillata and Acropora digitifera provides evidence for extensive differences between species of corals.</title>
        <authorList>
            <person name="Voolstra C.R."/>
            <person name="Li Y."/>
            <person name="Liew Y.J."/>
            <person name="Baumgarten S."/>
            <person name="Zoccola D."/>
            <person name="Flot J.-F."/>
            <person name="Tambutte S."/>
            <person name="Allemand D."/>
            <person name="Aranda M."/>
        </authorList>
    </citation>
    <scope>NUCLEOTIDE SEQUENCE [LARGE SCALE GENOMIC DNA]</scope>
</reference>
<dbReference type="AlphaFoldDB" id="A0A2B4S3B9"/>
<evidence type="ECO:0000313" key="4">
    <source>
        <dbReference type="EMBL" id="PFX23097.1"/>
    </source>
</evidence>
<protein>
    <recommendedName>
        <fullName evidence="3">Sushi domain-containing protein</fullName>
    </recommendedName>
</protein>
<sequence>MGAAVIFVCQIQVDISAFVLKEYLLKPGNPLTCQGVTRCAILSVPSNGSSRPCSNLPGNTCQFSCDEGYILSGSATRTCRTIARGLAHRLSVMLLNTLTASRAAQLQDNSFLPEISNTSNPGRKRMSGPLLGATVAMVIVVPVIAAVGVGIFCVRKQRM</sequence>
<dbReference type="SUPFAM" id="SSF57535">
    <property type="entry name" value="Complement control module/SCR domain"/>
    <property type="match status" value="1"/>
</dbReference>
<gene>
    <name evidence="4" type="ORF">AWC38_SpisGene12375</name>
</gene>
<dbReference type="EMBL" id="LSMT01000218">
    <property type="protein sequence ID" value="PFX23097.1"/>
    <property type="molecule type" value="Genomic_DNA"/>
</dbReference>
<evidence type="ECO:0000256" key="1">
    <source>
        <dbReference type="ARBA" id="ARBA00023157"/>
    </source>
</evidence>
<feature type="transmembrane region" description="Helical" evidence="2">
    <location>
        <begin position="130"/>
        <end position="154"/>
    </location>
</feature>
<name>A0A2B4S3B9_STYPI</name>
<dbReference type="InterPro" id="IPR035976">
    <property type="entry name" value="Sushi/SCR/CCP_sf"/>
</dbReference>
<dbReference type="Gene3D" id="2.10.70.10">
    <property type="entry name" value="Complement Module, domain 1"/>
    <property type="match status" value="1"/>
</dbReference>
<dbReference type="Pfam" id="PF00084">
    <property type="entry name" value="Sushi"/>
    <property type="match status" value="1"/>
</dbReference>
<organism evidence="4 5">
    <name type="scientific">Stylophora pistillata</name>
    <name type="common">Smooth cauliflower coral</name>
    <dbReference type="NCBI Taxonomy" id="50429"/>
    <lineage>
        <taxon>Eukaryota</taxon>
        <taxon>Metazoa</taxon>
        <taxon>Cnidaria</taxon>
        <taxon>Anthozoa</taxon>
        <taxon>Hexacorallia</taxon>
        <taxon>Scleractinia</taxon>
        <taxon>Astrocoeniina</taxon>
        <taxon>Pocilloporidae</taxon>
        <taxon>Stylophora</taxon>
    </lineage>
</organism>
<keyword evidence="2" id="KW-1133">Transmembrane helix</keyword>
<dbReference type="Proteomes" id="UP000225706">
    <property type="component" value="Unassembled WGS sequence"/>
</dbReference>
<evidence type="ECO:0000259" key="3">
    <source>
        <dbReference type="Pfam" id="PF00084"/>
    </source>
</evidence>
<dbReference type="CDD" id="cd00033">
    <property type="entry name" value="CCP"/>
    <property type="match status" value="1"/>
</dbReference>
<comment type="caution">
    <text evidence="4">The sequence shown here is derived from an EMBL/GenBank/DDBJ whole genome shotgun (WGS) entry which is preliminary data.</text>
</comment>
<proteinExistence type="predicted"/>
<keyword evidence="1" id="KW-1015">Disulfide bond</keyword>
<keyword evidence="2" id="KW-0812">Transmembrane</keyword>
<evidence type="ECO:0000313" key="5">
    <source>
        <dbReference type="Proteomes" id="UP000225706"/>
    </source>
</evidence>
<keyword evidence="2" id="KW-0472">Membrane</keyword>
<feature type="domain" description="Sushi" evidence="3">
    <location>
        <begin position="39"/>
        <end position="80"/>
    </location>
</feature>
<evidence type="ECO:0000256" key="2">
    <source>
        <dbReference type="SAM" id="Phobius"/>
    </source>
</evidence>